<dbReference type="GO" id="GO:0005829">
    <property type="term" value="C:cytosol"/>
    <property type="evidence" value="ECO:0007669"/>
    <property type="project" value="TreeGrafter"/>
</dbReference>
<evidence type="ECO:0000256" key="7">
    <source>
        <dbReference type="RuleBase" id="RU366011"/>
    </source>
</evidence>
<evidence type="ECO:0000256" key="1">
    <source>
        <dbReference type="ARBA" id="ARBA00010505"/>
    </source>
</evidence>
<evidence type="ECO:0000313" key="10">
    <source>
        <dbReference type="Proteomes" id="UP000237438"/>
    </source>
</evidence>
<evidence type="ECO:0000313" key="9">
    <source>
        <dbReference type="EMBL" id="POS84163.1"/>
    </source>
</evidence>
<feature type="active site" description="Cysteine sulfenic acid (-SOH) intermediate" evidence="6">
    <location>
        <position position="46"/>
    </location>
</feature>
<dbReference type="EMBL" id="PEDP01001147">
    <property type="protein sequence ID" value="POS84163.1"/>
    <property type="molecule type" value="Genomic_DNA"/>
</dbReference>
<feature type="domain" description="Redoxin" evidence="8">
    <location>
        <begin position="4"/>
        <end position="152"/>
    </location>
</feature>
<dbReference type="OrthoDB" id="1882547at2759"/>
<proteinExistence type="inferred from homology"/>
<comment type="similarity">
    <text evidence="1 7">Belongs to the peroxiredoxin family. Prx5 subfamily.</text>
</comment>
<name>A0A2S4PQ70_9PEZI</name>
<organism evidence="9 10">
    <name type="scientific">Erysiphe pulchra</name>
    <dbReference type="NCBI Taxonomy" id="225359"/>
    <lineage>
        <taxon>Eukaryota</taxon>
        <taxon>Fungi</taxon>
        <taxon>Dikarya</taxon>
        <taxon>Ascomycota</taxon>
        <taxon>Pezizomycotina</taxon>
        <taxon>Leotiomycetes</taxon>
        <taxon>Erysiphales</taxon>
        <taxon>Erysiphaceae</taxon>
        <taxon>Erysiphe</taxon>
    </lineage>
</organism>
<dbReference type="Proteomes" id="UP000237438">
    <property type="component" value="Unassembled WGS sequence"/>
</dbReference>
<evidence type="ECO:0000256" key="4">
    <source>
        <dbReference type="ARBA" id="ARBA00023002"/>
    </source>
</evidence>
<keyword evidence="5 7" id="KW-0676">Redox-active center</keyword>
<keyword evidence="10" id="KW-1185">Reference proteome</keyword>
<dbReference type="AlphaFoldDB" id="A0A2S4PQ70"/>
<reference evidence="9 10" key="1">
    <citation type="submission" date="2017-10" db="EMBL/GenBank/DDBJ databases">
        <title>Development of genomic resources for the powdery mildew, Erysiphe pulchra.</title>
        <authorList>
            <person name="Wadl P.A."/>
            <person name="Mack B.M."/>
            <person name="Moore G."/>
            <person name="Beltz S.B."/>
        </authorList>
    </citation>
    <scope>NUCLEOTIDE SEQUENCE [LARGE SCALE GENOMIC DNA]</scope>
    <source>
        <strain evidence="9">Cflorida</strain>
    </source>
</reference>
<gene>
    <name evidence="9" type="ORF">EPUL_004543</name>
</gene>
<dbReference type="GO" id="GO:0008379">
    <property type="term" value="F:thioredoxin peroxidase activity"/>
    <property type="evidence" value="ECO:0007669"/>
    <property type="project" value="InterPro"/>
</dbReference>
<comment type="caution">
    <text evidence="9">The sequence shown here is derived from an EMBL/GenBank/DDBJ whole genome shotgun (WGS) entry which is preliminary data.</text>
</comment>
<keyword evidence="3 7" id="KW-0049">Antioxidant</keyword>
<dbReference type="CDD" id="cd03013">
    <property type="entry name" value="PRX5_like"/>
    <property type="match status" value="1"/>
</dbReference>
<comment type="function">
    <text evidence="7">Thiol-specific peroxidase that catalyzes the reduction of hydrogen peroxide and organic hydroperoxides to water and alcohols, respectively. Plays a role in cell protection against oxidative stress by detoxifying peroxides.</text>
</comment>
<sequence>MVQIGDAVPSVVLSEGTPDNKIYIDKELAEGKGLVIGIPAAFSPTCSNTHIPEYIRSKCLSSAGKVFVVSVNDAFVMNAWGKSLDSENSSGIRFLADAGAALTKAWGVDFDASSVLGGVRSKRYAITTENGKVVSVHIEPDNTGLNVCAAGQVLG</sequence>
<evidence type="ECO:0000256" key="5">
    <source>
        <dbReference type="ARBA" id="ARBA00023284"/>
    </source>
</evidence>
<dbReference type="GO" id="GO:0005777">
    <property type="term" value="C:peroxisome"/>
    <property type="evidence" value="ECO:0007669"/>
    <property type="project" value="TreeGrafter"/>
</dbReference>
<dbReference type="InterPro" id="IPR037944">
    <property type="entry name" value="PRX5-like"/>
</dbReference>
<dbReference type="InterPro" id="IPR036249">
    <property type="entry name" value="Thioredoxin-like_sf"/>
</dbReference>
<dbReference type="GO" id="GO:0034599">
    <property type="term" value="P:cellular response to oxidative stress"/>
    <property type="evidence" value="ECO:0007669"/>
    <property type="project" value="InterPro"/>
</dbReference>
<dbReference type="SUPFAM" id="SSF52833">
    <property type="entry name" value="Thioredoxin-like"/>
    <property type="match status" value="1"/>
</dbReference>
<keyword evidence="4 7" id="KW-0560">Oxidoreductase</keyword>
<evidence type="ECO:0000256" key="6">
    <source>
        <dbReference type="PIRSR" id="PIRSR637944-1"/>
    </source>
</evidence>
<dbReference type="GO" id="GO:0042744">
    <property type="term" value="P:hydrogen peroxide catabolic process"/>
    <property type="evidence" value="ECO:0007669"/>
    <property type="project" value="TreeGrafter"/>
</dbReference>
<dbReference type="PANTHER" id="PTHR10430">
    <property type="entry name" value="PEROXIREDOXIN"/>
    <property type="match status" value="1"/>
</dbReference>
<dbReference type="Gene3D" id="3.40.30.10">
    <property type="entry name" value="Glutaredoxin"/>
    <property type="match status" value="1"/>
</dbReference>
<accession>A0A2S4PQ70</accession>
<evidence type="ECO:0000256" key="2">
    <source>
        <dbReference type="ARBA" id="ARBA00022559"/>
    </source>
</evidence>
<dbReference type="FunFam" id="3.40.30.10:FF:000159">
    <property type="entry name" value="Peroxiredoxin"/>
    <property type="match status" value="1"/>
</dbReference>
<dbReference type="GO" id="GO:0045454">
    <property type="term" value="P:cell redox homeostasis"/>
    <property type="evidence" value="ECO:0007669"/>
    <property type="project" value="TreeGrafter"/>
</dbReference>
<dbReference type="PANTHER" id="PTHR10430:SF39">
    <property type="entry name" value="PEROXISOMAL MEMBRANE ASSOCIATED PROTEIN 20"/>
    <property type="match status" value="1"/>
</dbReference>
<dbReference type="InterPro" id="IPR013740">
    <property type="entry name" value="Redoxin"/>
</dbReference>
<dbReference type="GO" id="GO:0005739">
    <property type="term" value="C:mitochondrion"/>
    <property type="evidence" value="ECO:0007669"/>
    <property type="project" value="TreeGrafter"/>
</dbReference>
<evidence type="ECO:0000259" key="8">
    <source>
        <dbReference type="Pfam" id="PF08534"/>
    </source>
</evidence>
<evidence type="ECO:0000256" key="3">
    <source>
        <dbReference type="ARBA" id="ARBA00022862"/>
    </source>
</evidence>
<dbReference type="STRING" id="225359.A0A2S4PQ70"/>
<keyword evidence="2 7" id="KW-0575">Peroxidase</keyword>
<dbReference type="Pfam" id="PF08534">
    <property type="entry name" value="Redoxin"/>
    <property type="match status" value="1"/>
</dbReference>
<protein>
    <recommendedName>
        <fullName evidence="8">Redoxin domain-containing protein</fullName>
    </recommendedName>
</protein>